<dbReference type="EMBL" id="JBHTJT010000008">
    <property type="protein sequence ID" value="MFD0979810.1"/>
    <property type="molecule type" value="Genomic_DNA"/>
</dbReference>
<feature type="transmembrane region" description="Helical" evidence="6">
    <location>
        <begin position="77"/>
        <end position="98"/>
    </location>
</feature>
<dbReference type="Pfam" id="PF01943">
    <property type="entry name" value="Polysacc_synt"/>
    <property type="match status" value="1"/>
</dbReference>
<feature type="transmembrane region" description="Helical" evidence="6">
    <location>
        <begin position="104"/>
        <end position="127"/>
    </location>
</feature>
<protein>
    <submittedName>
        <fullName evidence="7">Lipopolysaccharide biosynthesis protein</fullName>
    </submittedName>
</protein>
<organism evidence="7 8">
    <name type="scientific">Tropicimonas aquimaris</name>
    <dbReference type="NCBI Taxonomy" id="914152"/>
    <lineage>
        <taxon>Bacteria</taxon>
        <taxon>Pseudomonadati</taxon>
        <taxon>Pseudomonadota</taxon>
        <taxon>Alphaproteobacteria</taxon>
        <taxon>Rhodobacterales</taxon>
        <taxon>Roseobacteraceae</taxon>
        <taxon>Tropicimonas</taxon>
    </lineage>
</organism>
<proteinExistence type="predicted"/>
<feature type="transmembrane region" description="Helical" evidence="6">
    <location>
        <begin position="431"/>
        <end position="452"/>
    </location>
</feature>
<evidence type="ECO:0000313" key="7">
    <source>
        <dbReference type="EMBL" id="MFD0979810.1"/>
    </source>
</evidence>
<keyword evidence="5 6" id="KW-0472">Membrane</keyword>
<keyword evidence="3 6" id="KW-0812">Transmembrane</keyword>
<name>A0ABW3IQ03_9RHOB</name>
<feature type="transmembrane region" description="Helical" evidence="6">
    <location>
        <begin position="369"/>
        <end position="392"/>
    </location>
</feature>
<dbReference type="RefSeq" id="WP_386074124.1">
    <property type="nucleotide sequence ID" value="NZ_JBHTJT010000008.1"/>
</dbReference>
<evidence type="ECO:0000256" key="6">
    <source>
        <dbReference type="SAM" id="Phobius"/>
    </source>
</evidence>
<evidence type="ECO:0000313" key="8">
    <source>
        <dbReference type="Proteomes" id="UP001597108"/>
    </source>
</evidence>
<evidence type="ECO:0000256" key="1">
    <source>
        <dbReference type="ARBA" id="ARBA00004651"/>
    </source>
</evidence>
<accession>A0ABW3IQ03</accession>
<reference evidence="8" key="1">
    <citation type="journal article" date="2019" name="Int. J. Syst. Evol. Microbiol.">
        <title>The Global Catalogue of Microorganisms (GCM) 10K type strain sequencing project: providing services to taxonomists for standard genome sequencing and annotation.</title>
        <authorList>
            <consortium name="The Broad Institute Genomics Platform"/>
            <consortium name="The Broad Institute Genome Sequencing Center for Infectious Disease"/>
            <person name="Wu L."/>
            <person name="Ma J."/>
        </authorList>
    </citation>
    <scope>NUCLEOTIDE SEQUENCE [LARGE SCALE GENOMIC DNA]</scope>
    <source>
        <strain evidence="8">CCUG 60524</strain>
    </source>
</reference>
<feature type="transmembrane region" description="Helical" evidence="6">
    <location>
        <begin position="284"/>
        <end position="305"/>
    </location>
</feature>
<dbReference type="InterPro" id="IPR050833">
    <property type="entry name" value="Poly_Biosynth_Transport"/>
</dbReference>
<feature type="transmembrane region" description="Helical" evidence="6">
    <location>
        <begin position="24"/>
        <end position="45"/>
    </location>
</feature>
<feature type="transmembrane region" description="Helical" evidence="6">
    <location>
        <begin position="317"/>
        <end position="336"/>
    </location>
</feature>
<comment type="subcellular location">
    <subcellularLocation>
        <location evidence="1">Cell membrane</location>
        <topology evidence="1">Multi-pass membrane protein</topology>
    </subcellularLocation>
</comment>
<feature type="transmembrane region" description="Helical" evidence="6">
    <location>
        <begin position="164"/>
        <end position="181"/>
    </location>
</feature>
<dbReference type="PANTHER" id="PTHR30250">
    <property type="entry name" value="PST FAMILY PREDICTED COLANIC ACID TRANSPORTER"/>
    <property type="match status" value="1"/>
</dbReference>
<evidence type="ECO:0000256" key="3">
    <source>
        <dbReference type="ARBA" id="ARBA00022692"/>
    </source>
</evidence>
<keyword evidence="2" id="KW-1003">Cell membrane</keyword>
<evidence type="ECO:0000256" key="2">
    <source>
        <dbReference type="ARBA" id="ARBA00022475"/>
    </source>
</evidence>
<evidence type="ECO:0000256" key="4">
    <source>
        <dbReference type="ARBA" id="ARBA00022989"/>
    </source>
</evidence>
<gene>
    <name evidence="7" type="ORF">ACFQ2S_09105</name>
</gene>
<feature type="transmembrane region" description="Helical" evidence="6">
    <location>
        <begin position="343"/>
        <end position="363"/>
    </location>
</feature>
<dbReference type="PANTHER" id="PTHR30250:SF11">
    <property type="entry name" value="O-ANTIGEN TRANSPORTER-RELATED"/>
    <property type="match status" value="1"/>
</dbReference>
<comment type="caution">
    <text evidence="7">The sequence shown here is derived from an EMBL/GenBank/DDBJ whole genome shotgun (WGS) entry which is preliminary data.</text>
</comment>
<keyword evidence="8" id="KW-1185">Reference proteome</keyword>
<sequence length="461" mass="48107">MTKRLIGYGAARGAVDALTSVRGIALASILGAEAFGVWLLFRIILRYLSFAGLGMQRGLEFSVASDKDPEGWGKAGVALVLAIFVPLGLLAVGAGLLWTDGPAATALLAVGAIILVNRLWILGSTYLRGAGALRDLARLEIIVGLLQAVLVVLLAYWFGLTGAFAGMFVGFLAGALLFFRGRPLPPVWDGQRSAAMIRVGFPVTLSGLLLASFSFSDRMVVGAFLGVEALGLYGFAIAAAEIGQNLANVTRTVILPDIYRRTDTAEGGAPDAGQMHRVLTGFSFYIPIICGYFALVIGPAVVAFAPEFTGAIPVTRMYLFVAALHGLSILATLGVVARGQQAVLPFLSLAGIALNVALSYALLLRGGDLSQVALAALITHSLHACAVMVLVSEDDRRARAALRAARTMLPVFWCLAAVHLVLWLVPTTSPAAFAGALALFTLAIAPVAGALWKGAPALRGG</sequence>
<feature type="transmembrane region" description="Helical" evidence="6">
    <location>
        <begin position="219"/>
        <end position="240"/>
    </location>
</feature>
<feature type="transmembrane region" description="Helical" evidence="6">
    <location>
        <begin position="139"/>
        <end position="158"/>
    </location>
</feature>
<keyword evidence="4 6" id="KW-1133">Transmembrane helix</keyword>
<feature type="transmembrane region" description="Helical" evidence="6">
    <location>
        <begin position="404"/>
        <end position="425"/>
    </location>
</feature>
<dbReference type="Proteomes" id="UP001597108">
    <property type="component" value="Unassembled WGS sequence"/>
</dbReference>
<feature type="transmembrane region" description="Helical" evidence="6">
    <location>
        <begin position="193"/>
        <end position="213"/>
    </location>
</feature>
<dbReference type="InterPro" id="IPR002797">
    <property type="entry name" value="Polysacc_synth"/>
</dbReference>
<evidence type="ECO:0000256" key="5">
    <source>
        <dbReference type="ARBA" id="ARBA00023136"/>
    </source>
</evidence>